<dbReference type="InParanoid" id="A0A1D3CZK7"/>
<feature type="compositionally biased region" description="Polar residues" evidence="1">
    <location>
        <begin position="370"/>
        <end position="391"/>
    </location>
</feature>
<protein>
    <recommendedName>
        <fullName evidence="2">BRO1 domain-containing protein</fullName>
    </recommendedName>
</protein>
<dbReference type="AlphaFoldDB" id="A0A1D3CZK7"/>
<evidence type="ECO:0000313" key="3">
    <source>
        <dbReference type="EMBL" id="OEH76631.1"/>
    </source>
</evidence>
<evidence type="ECO:0000259" key="2">
    <source>
        <dbReference type="Pfam" id="PF03097"/>
    </source>
</evidence>
<proteinExistence type="predicted"/>
<sequence length="563" mass="60766">MRRLPSCIPLPGQLIGSLETYCSEHFGWLQCSEIAHIFAELQRLRDAAVASLTPLQHNRAVLLQRTQGDHYREAVRLFSRAASLFTLAESLALSAQSLSADARAFAAFSLAHAQSVCYEVASRESMSLTFRSKLAAHASTLFAAAAEGLQAAQQKAPAEASLMPSLQRSGKATEAVALEGWCRSEELCFTAVAHLQLALQQKEIAEAEGDGFGMLVARITLAEEFLCRAEAEASAAATRTPGAPRLQTARLRAAVDALLRGAKRDNQLVYMEPVPPASAIPPLEESSCLRGTSAQVSLQELLPPNERAEQQLSALLPAGIRALADEYQALFQTVTAQVNTEANDLLSEVATFLQAQHLPDALRSRLRTVRQAQHPQVQQTTEKQQGNEQQRLMQRGQYGWCDDQEQMPPPQRTGNAGPAVAFEFSTACSHELLQAQQANEIIGSRVYAALGPLRLPSAIHVSQKDGAPAAPTANAAVLPTLEQILCVGKDDAEQLVQKVLLHLQGYRKGSKQQQLVQQHLDAAHAALVGLESCIYTLQEDQHKLCQGSCASARTSEAALDGAA</sequence>
<dbReference type="Proteomes" id="UP000095192">
    <property type="component" value="Unassembled WGS sequence"/>
</dbReference>
<accession>A0A1D3CZK7</accession>
<dbReference type="InterPro" id="IPR038499">
    <property type="entry name" value="BRO1_sf"/>
</dbReference>
<gene>
    <name evidence="3" type="ORF">cyc_01983</name>
</gene>
<evidence type="ECO:0000256" key="1">
    <source>
        <dbReference type="SAM" id="MobiDB-lite"/>
    </source>
</evidence>
<feature type="domain" description="BRO1" evidence="2">
    <location>
        <begin position="64"/>
        <end position="328"/>
    </location>
</feature>
<feature type="region of interest" description="Disordered" evidence="1">
    <location>
        <begin position="369"/>
        <end position="391"/>
    </location>
</feature>
<dbReference type="EMBL" id="JROU02001388">
    <property type="protein sequence ID" value="OEH76631.1"/>
    <property type="molecule type" value="Genomic_DNA"/>
</dbReference>
<dbReference type="VEuPathDB" id="ToxoDB:cyc_01983"/>
<organism evidence="3 4">
    <name type="scientific">Cyclospora cayetanensis</name>
    <dbReference type="NCBI Taxonomy" id="88456"/>
    <lineage>
        <taxon>Eukaryota</taxon>
        <taxon>Sar</taxon>
        <taxon>Alveolata</taxon>
        <taxon>Apicomplexa</taxon>
        <taxon>Conoidasida</taxon>
        <taxon>Coccidia</taxon>
        <taxon>Eucoccidiorida</taxon>
        <taxon>Eimeriorina</taxon>
        <taxon>Eimeriidae</taxon>
        <taxon>Cyclospora</taxon>
    </lineage>
</organism>
<dbReference type="InterPro" id="IPR004328">
    <property type="entry name" value="BRO1_dom"/>
</dbReference>
<name>A0A1D3CZK7_9EIME</name>
<dbReference type="VEuPathDB" id="ToxoDB:LOC34618899"/>
<dbReference type="Pfam" id="PF03097">
    <property type="entry name" value="BRO1"/>
    <property type="match status" value="1"/>
</dbReference>
<dbReference type="Gene3D" id="1.25.40.280">
    <property type="entry name" value="alix/aip1 like domains"/>
    <property type="match status" value="1"/>
</dbReference>
<reference evidence="3 4" key="1">
    <citation type="journal article" date="2016" name="BMC Genomics">
        <title>Comparative genomics reveals Cyclospora cayetanensis possesses coccidia-like metabolism and invasion components but unique surface antigens.</title>
        <authorList>
            <person name="Liu S."/>
            <person name="Wang L."/>
            <person name="Zheng H."/>
            <person name="Xu Z."/>
            <person name="Roellig D.M."/>
            <person name="Li N."/>
            <person name="Frace M.A."/>
            <person name="Tang K."/>
            <person name="Arrowood M.J."/>
            <person name="Moss D.M."/>
            <person name="Zhang L."/>
            <person name="Feng Y."/>
            <person name="Xiao L."/>
        </authorList>
    </citation>
    <scope>NUCLEOTIDE SEQUENCE [LARGE SCALE GENOMIC DNA]</scope>
    <source>
        <strain evidence="3 4">CHN_HEN01</strain>
    </source>
</reference>
<comment type="caution">
    <text evidence="3">The sequence shown here is derived from an EMBL/GenBank/DDBJ whole genome shotgun (WGS) entry which is preliminary data.</text>
</comment>
<keyword evidence="4" id="KW-1185">Reference proteome</keyword>
<evidence type="ECO:0000313" key="4">
    <source>
        <dbReference type="Proteomes" id="UP000095192"/>
    </source>
</evidence>